<comment type="caution">
    <text evidence="1">The sequence shown here is derived from an EMBL/GenBank/DDBJ whole genome shotgun (WGS) entry which is preliminary data.</text>
</comment>
<dbReference type="AlphaFoldDB" id="A0AAN9R467"/>
<sequence>MIYMNLPCLTSNTNVMLEGIVTTAIEGDKFAVQVHLAGDLHMLHHEIIHGHLAAEGADLVEALLHEVTIRDMFRRSFCNGKHVMSEVHISKEFIRDDP</sequence>
<reference evidence="1 2" key="1">
    <citation type="submission" date="2024-01" db="EMBL/GenBank/DDBJ databases">
        <title>The genomes of 5 underutilized Papilionoideae crops provide insights into root nodulation and disease resistanc.</title>
        <authorList>
            <person name="Jiang F."/>
        </authorList>
    </citation>
    <scope>NUCLEOTIDE SEQUENCE [LARGE SCALE GENOMIC DNA]</scope>
    <source>
        <strain evidence="1">LVBAO_FW01</strain>
        <tissue evidence="1">Leaves</tissue>
    </source>
</reference>
<protein>
    <submittedName>
        <fullName evidence="1">Uncharacterized protein</fullName>
    </submittedName>
</protein>
<evidence type="ECO:0000313" key="2">
    <source>
        <dbReference type="Proteomes" id="UP001367508"/>
    </source>
</evidence>
<evidence type="ECO:0000313" key="1">
    <source>
        <dbReference type="EMBL" id="KAK7358266.1"/>
    </source>
</evidence>
<organism evidence="1 2">
    <name type="scientific">Canavalia gladiata</name>
    <name type="common">Sword bean</name>
    <name type="synonym">Dolichos gladiatus</name>
    <dbReference type="NCBI Taxonomy" id="3824"/>
    <lineage>
        <taxon>Eukaryota</taxon>
        <taxon>Viridiplantae</taxon>
        <taxon>Streptophyta</taxon>
        <taxon>Embryophyta</taxon>
        <taxon>Tracheophyta</taxon>
        <taxon>Spermatophyta</taxon>
        <taxon>Magnoliopsida</taxon>
        <taxon>eudicotyledons</taxon>
        <taxon>Gunneridae</taxon>
        <taxon>Pentapetalae</taxon>
        <taxon>rosids</taxon>
        <taxon>fabids</taxon>
        <taxon>Fabales</taxon>
        <taxon>Fabaceae</taxon>
        <taxon>Papilionoideae</taxon>
        <taxon>50 kb inversion clade</taxon>
        <taxon>NPAAA clade</taxon>
        <taxon>indigoferoid/millettioid clade</taxon>
        <taxon>Phaseoleae</taxon>
        <taxon>Canavalia</taxon>
    </lineage>
</organism>
<proteinExistence type="predicted"/>
<accession>A0AAN9R467</accession>
<dbReference type="EMBL" id="JAYMYQ010000001">
    <property type="protein sequence ID" value="KAK7358266.1"/>
    <property type="molecule type" value="Genomic_DNA"/>
</dbReference>
<keyword evidence="2" id="KW-1185">Reference proteome</keyword>
<name>A0AAN9R467_CANGL</name>
<gene>
    <name evidence="1" type="ORF">VNO77_00192</name>
</gene>
<dbReference type="Proteomes" id="UP001367508">
    <property type="component" value="Unassembled WGS sequence"/>
</dbReference>